<gene>
    <name evidence="2" type="primary">AlNc14C139G7193</name>
    <name evidence="2" type="ORF">ALNC14_081050</name>
</gene>
<sequence>MPSKTAALQHRLNALSDEIKIALAEGDRNDLEGVVVHFSHTRISQLATQIIEWREDSKTLSKSIHRQLGLSRTLRSADTLKILNEEAEFAEGHWDASLSQKNEKVDDLALLRTLRSDLLLLYEYRLMMHQSRIQQKEDSLEGQSSENDAERWVLAIEQIEKEAQMISSLLQRIKKEEREKQQRVTFQQRIARDLLQLRSELIFHIAQDNLNVCNWLNSEFGFAHDLTDGEKHKRGVEGTIQSHMWSPLMALRYLDKPQDDLLASCDVQAFVILMERLQSFQQNIQNRSNSNDWRQSTVPMEQQEVQIAREESPFDAKRSKSAISPPSVPNVATLLYLEDQIAHHQARSLQEQELRNREQSIYHTNIDRLENMTVASLKAVEALELNVELVTNLYKALNEANTAQEQHLKRLEKERDFLGDLLTVEIRKFSAMKKDDERKDKLIQIAMGARHSMQQFAKGQQEVALTTTESLQKMEKQVESKTKLLAVAHSRFVELSKELEKSLLMLGNAQAQVCELKKRLELFLISQEISLAQSEDHDVSKP</sequence>
<reference evidence="2" key="1">
    <citation type="journal article" date="2011" name="PLoS Biol.">
        <title>Gene gain and loss during evolution of obligate parasitism in the white rust pathogen of Arabidopsis thaliana.</title>
        <authorList>
            <person name="Kemen E."/>
            <person name="Gardiner A."/>
            <person name="Schultz-Larsen T."/>
            <person name="Kemen A.C."/>
            <person name="Balmuth A.L."/>
            <person name="Robert-Seilaniantz A."/>
            <person name="Bailey K."/>
            <person name="Holub E."/>
            <person name="Studholme D.J."/>
            <person name="Maclean D."/>
            <person name="Jones J.D."/>
        </authorList>
    </citation>
    <scope>NUCLEOTIDE SEQUENCE</scope>
</reference>
<dbReference type="EMBL" id="FR824184">
    <property type="protein sequence ID" value="CCA21962.1"/>
    <property type="molecule type" value="Genomic_DNA"/>
</dbReference>
<proteinExistence type="predicted"/>
<keyword evidence="1" id="KW-0175">Coiled coil</keyword>
<accession>F0WL03</accession>
<evidence type="ECO:0000256" key="1">
    <source>
        <dbReference type="SAM" id="Coils"/>
    </source>
</evidence>
<organism evidence="2">
    <name type="scientific">Albugo laibachii Nc14</name>
    <dbReference type="NCBI Taxonomy" id="890382"/>
    <lineage>
        <taxon>Eukaryota</taxon>
        <taxon>Sar</taxon>
        <taxon>Stramenopiles</taxon>
        <taxon>Oomycota</taxon>
        <taxon>Peronosporomycetes</taxon>
        <taxon>Albuginales</taxon>
        <taxon>Albuginaceae</taxon>
        <taxon>Albugo</taxon>
    </lineage>
</organism>
<evidence type="ECO:0000313" key="2">
    <source>
        <dbReference type="EMBL" id="CCA21962.1"/>
    </source>
</evidence>
<reference evidence="2" key="2">
    <citation type="submission" date="2011-02" db="EMBL/GenBank/DDBJ databases">
        <authorList>
            <person name="MacLean D."/>
        </authorList>
    </citation>
    <scope>NUCLEOTIDE SEQUENCE</scope>
</reference>
<dbReference type="AlphaFoldDB" id="F0WL03"/>
<name>F0WL03_9STRA</name>
<protein>
    <submittedName>
        <fullName evidence="2">AlNc14C139G7193 protein</fullName>
    </submittedName>
</protein>
<dbReference type="HOGENOM" id="CLU_502906_0_0_1"/>
<feature type="coiled-coil region" evidence="1">
    <location>
        <begin position="380"/>
        <end position="414"/>
    </location>
</feature>